<feature type="transmembrane region" description="Helical" evidence="1">
    <location>
        <begin position="88"/>
        <end position="104"/>
    </location>
</feature>
<feature type="transmembrane region" description="Helical" evidence="1">
    <location>
        <begin position="66"/>
        <end position="82"/>
    </location>
</feature>
<feature type="transmembrane region" description="Helical" evidence="1">
    <location>
        <begin position="152"/>
        <end position="178"/>
    </location>
</feature>
<evidence type="ECO:0000313" key="2">
    <source>
        <dbReference type="EMBL" id="WAH62336.1"/>
    </source>
</evidence>
<dbReference type="Proteomes" id="UP001164737">
    <property type="component" value="Chromosome"/>
</dbReference>
<evidence type="ECO:0000313" key="3">
    <source>
        <dbReference type="Proteomes" id="UP001164737"/>
    </source>
</evidence>
<dbReference type="EMBL" id="CP107241">
    <property type="protein sequence ID" value="WAH62336.1"/>
    <property type="molecule type" value="Genomic_DNA"/>
</dbReference>
<reference evidence="2" key="1">
    <citation type="submission" date="2022-10" db="EMBL/GenBank/DDBJ databases">
        <title>Complete genome sequence resource for Xanthomonas hortorum isolated from Greek Oregano.</title>
        <authorList>
            <person name="Gonzalez-Tobon J."/>
            <person name="Helmann T.C."/>
            <person name="Daughtrey M."/>
            <person name="Stodghill P.V."/>
            <person name="Filiatrault M.J."/>
        </authorList>
    </citation>
    <scope>NUCLEOTIDE SEQUENCE</scope>
    <source>
        <strain evidence="2">Oregano 108</strain>
    </source>
</reference>
<keyword evidence="1" id="KW-0812">Transmembrane</keyword>
<gene>
    <name evidence="2" type="ORF">OEG85_12320</name>
</gene>
<protein>
    <submittedName>
        <fullName evidence="2">TraX family protein</fullName>
    </submittedName>
</protein>
<feature type="transmembrane region" description="Helical" evidence="1">
    <location>
        <begin position="37"/>
        <end position="54"/>
    </location>
</feature>
<keyword evidence="1" id="KW-0472">Membrane</keyword>
<dbReference type="Pfam" id="PF05857">
    <property type="entry name" value="TraX"/>
    <property type="match status" value="1"/>
</dbReference>
<keyword evidence="1" id="KW-1133">Transmembrane helix</keyword>
<name>A0AA47ENC7_9XANT</name>
<dbReference type="RefSeq" id="WP_268211551.1">
    <property type="nucleotide sequence ID" value="NZ_CP107241.1"/>
</dbReference>
<dbReference type="InterPro" id="IPR008875">
    <property type="entry name" value="TraX"/>
</dbReference>
<dbReference type="AlphaFoldDB" id="A0AA47ENC7"/>
<sequence>MTSGGREFLKWLAVLFMTGDHASKILHVGYVPVVTELGRIAFPLFALVLAYNLAQPRADIEKSVKRLFFWGIVAAPIAAIAFQDVLPLNVLLSFSLAATCILAIERRQWVFLAICSVPAPFFVDYQWSGLAVVLGAWTFWRNPRQWGLQPGVAAMLLLVLPALSLCVVNHNFWALLALPLIAVGRMPLPVPRTHRMFYFYYVTHLAFL</sequence>
<proteinExistence type="predicted"/>
<evidence type="ECO:0000256" key="1">
    <source>
        <dbReference type="SAM" id="Phobius"/>
    </source>
</evidence>
<dbReference type="NCBIfam" id="NF010454">
    <property type="entry name" value="PRK13882.1-1"/>
    <property type="match status" value="1"/>
</dbReference>
<feature type="transmembrane region" description="Helical" evidence="1">
    <location>
        <begin position="111"/>
        <end position="140"/>
    </location>
</feature>
<organism evidence="2 3">
    <name type="scientific">Xanthomonas hortorum</name>
    <dbReference type="NCBI Taxonomy" id="56454"/>
    <lineage>
        <taxon>Bacteria</taxon>
        <taxon>Pseudomonadati</taxon>
        <taxon>Pseudomonadota</taxon>
        <taxon>Gammaproteobacteria</taxon>
        <taxon>Lysobacterales</taxon>
        <taxon>Lysobacteraceae</taxon>
        <taxon>Xanthomonas</taxon>
    </lineage>
</organism>
<accession>A0AA47ENC7</accession>